<organism evidence="3 4">
    <name type="scientific">Zancudomyces culisetae</name>
    <name type="common">Gut fungus</name>
    <name type="synonym">Smittium culisetae</name>
    <dbReference type="NCBI Taxonomy" id="1213189"/>
    <lineage>
        <taxon>Eukaryota</taxon>
        <taxon>Fungi</taxon>
        <taxon>Fungi incertae sedis</taxon>
        <taxon>Zoopagomycota</taxon>
        <taxon>Kickxellomycotina</taxon>
        <taxon>Harpellomycetes</taxon>
        <taxon>Harpellales</taxon>
        <taxon>Legeriomycetaceae</taxon>
        <taxon>Zancudomyces</taxon>
    </lineage>
</organism>
<dbReference type="CDD" id="cd00167">
    <property type="entry name" value="SANT"/>
    <property type="match status" value="1"/>
</dbReference>
<evidence type="ECO:0000259" key="2">
    <source>
        <dbReference type="PROSITE" id="PS50090"/>
    </source>
</evidence>
<dbReference type="Gene3D" id="1.10.10.60">
    <property type="entry name" value="Homeodomain-like"/>
    <property type="match status" value="1"/>
</dbReference>
<dbReference type="Gene3D" id="3.30.40.10">
    <property type="entry name" value="Zinc/RING finger domain, C3HC4 (zinc finger)"/>
    <property type="match status" value="1"/>
</dbReference>
<dbReference type="OrthoDB" id="6781668at2759"/>
<dbReference type="PROSITE" id="PS50090">
    <property type="entry name" value="MYB_LIKE"/>
    <property type="match status" value="1"/>
</dbReference>
<evidence type="ECO:0000313" key="3">
    <source>
        <dbReference type="EMBL" id="OMH82857.1"/>
    </source>
</evidence>
<evidence type="ECO:0000256" key="1">
    <source>
        <dbReference type="SAM" id="MobiDB-lite"/>
    </source>
</evidence>
<feature type="compositionally biased region" description="Basic residues" evidence="1">
    <location>
        <begin position="316"/>
        <end position="330"/>
    </location>
</feature>
<dbReference type="InterPro" id="IPR001005">
    <property type="entry name" value="SANT/Myb"/>
</dbReference>
<feature type="compositionally biased region" description="Low complexity" evidence="1">
    <location>
        <begin position="242"/>
        <end position="260"/>
    </location>
</feature>
<evidence type="ECO:0000313" key="4">
    <source>
        <dbReference type="Proteomes" id="UP000188320"/>
    </source>
</evidence>
<accession>A0A1R1PPG7</accession>
<proteinExistence type="predicted"/>
<dbReference type="AlphaFoldDB" id="A0A1R1PPG7"/>
<dbReference type="EMBL" id="LSSK01000575">
    <property type="protein sequence ID" value="OMH82857.1"/>
    <property type="molecule type" value="Genomic_DNA"/>
</dbReference>
<dbReference type="SUPFAM" id="SSF57850">
    <property type="entry name" value="RING/U-box"/>
    <property type="match status" value="1"/>
</dbReference>
<feature type="compositionally biased region" description="Polar residues" evidence="1">
    <location>
        <begin position="331"/>
        <end position="345"/>
    </location>
</feature>
<dbReference type="Proteomes" id="UP000188320">
    <property type="component" value="Unassembled WGS sequence"/>
</dbReference>
<feature type="domain" description="Myb-like" evidence="2">
    <location>
        <begin position="124"/>
        <end position="170"/>
    </location>
</feature>
<dbReference type="InterPro" id="IPR009057">
    <property type="entry name" value="Homeodomain-like_sf"/>
</dbReference>
<comment type="caution">
    <text evidence="3">The sequence shown here is derived from an EMBL/GenBank/DDBJ whole genome shotgun (WGS) entry which is preliminary data.</text>
</comment>
<feature type="compositionally biased region" description="Basic residues" evidence="1">
    <location>
        <begin position="211"/>
        <end position="226"/>
    </location>
</feature>
<sequence length="467" mass="52910">MEIRKEIAYQYTPKAEEVTMTDMQRHEYEVLLKKRTKTIKKTTAEAVKRKQHTVGRLPLDKALEQLRQHTKEAGEGGGKDKGRHLEDAMKGWSVARIKAYKAIKTRPNAYYYRFNAPGEVQRVGQWTQEEQRLFHSRLAEIGANGQWGIFSMVIPGRVGYQCSNYYRYLIESKQLVDPNYVLDSKGKAHFLFTTKRKNADGTAVKEFRVHNRQNKAGAKRVKASGRRKYDLSDDTEEMTPESSSDSSSASVGASRYRGASNRGYKRRRMSDSDDEIRADDVSLSSDDDGLQRNSSDREYYQAPPRATGTTALGLRRSNRVGKSSKSKHGHQSYTNSDSGRSSTVEGSNYNGGASSDANNASSTFLANSNNDIYISDSEYESEDTNYNPLNPLPDFTDPITLEKVTKPAISPYGHVMDYDSWIRCLMFPPDGSQKNICPLTKKPLNKRELVILTHDNIEEYRDRIVNK</sequence>
<protein>
    <recommendedName>
        <fullName evidence="2">Myb-like domain-containing protein</fullName>
    </recommendedName>
</protein>
<dbReference type="SUPFAM" id="SSF46689">
    <property type="entry name" value="Homeodomain-like"/>
    <property type="match status" value="1"/>
</dbReference>
<gene>
    <name evidence="3" type="ORF">AX774_g3652</name>
</gene>
<keyword evidence="4" id="KW-1185">Reference proteome</keyword>
<feature type="region of interest" description="Disordered" evidence="1">
    <location>
        <begin position="211"/>
        <end position="354"/>
    </location>
</feature>
<dbReference type="InterPro" id="IPR013083">
    <property type="entry name" value="Znf_RING/FYVE/PHD"/>
</dbReference>
<name>A0A1R1PPG7_ZANCU</name>
<reference evidence="4" key="1">
    <citation type="submission" date="2017-01" db="EMBL/GenBank/DDBJ databases">
        <authorList>
            <person name="Wang Y."/>
            <person name="White M."/>
            <person name="Kvist S."/>
            <person name="Moncalvo J.-M."/>
        </authorList>
    </citation>
    <scope>NUCLEOTIDE SEQUENCE [LARGE SCALE GENOMIC DNA]</scope>
    <source>
        <strain evidence="4">COL-18-3</strain>
    </source>
</reference>